<dbReference type="WBParaSite" id="MhA1_Contig2049.frz3.gene7">
    <property type="protein sequence ID" value="MhA1_Contig2049.frz3.gene7"/>
    <property type="gene ID" value="MhA1_Contig2049.frz3.gene7"/>
</dbReference>
<keyword evidence="5" id="KW-1185">Reference proteome</keyword>
<feature type="domain" description="FLYWCH-type" evidence="4">
    <location>
        <begin position="180"/>
        <end position="234"/>
    </location>
</feature>
<reference evidence="6" key="1">
    <citation type="submission" date="2016-11" db="UniProtKB">
        <authorList>
            <consortium name="WormBaseParasite"/>
        </authorList>
    </citation>
    <scope>IDENTIFICATION</scope>
</reference>
<proteinExistence type="predicted"/>
<keyword evidence="1" id="KW-0479">Metal-binding</keyword>
<sequence>MNKMPPDEKEKLEKENFLIFKKEALAYECKACRADGESFMILTPRLGEINKHIKIERHKDAIKRKSFWSEPFQQYVRGGSGYEAQHTHDYEPINLTGNPATNTSTTKKLVRSKTVTHDEYTYNKKIRQDEEETYLRCMKYRKDGKGCNGKLKVYKDGRKELNVKHNHLPEKTFSKYAAKYIKSTQEKDVLVDKDFNEYVLQNEIDGTNYWLCRKNQKGVDNSCKGRAITKENIVIKAAGHTCLPKTNEEIVQLIKKIKELTEETAGAQHVGGCSSSGAHQTQDDPIDYPTSFWSEPFQQYVRGGSGYEAQHTHDYEPINLT</sequence>
<dbReference type="Pfam" id="PF04500">
    <property type="entry name" value="FLYWCH"/>
    <property type="match status" value="1"/>
</dbReference>
<evidence type="ECO:0000259" key="4">
    <source>
        <dbReference type="Pfam" id="PF04500"/>
    </source>
</evidence>
<dbReference type="Proteomes" id="UP000095281">
    <property type="component" value="Unplaced"/>
</dbReference>
<evidence type="ECO:0000256" key="1">
    <source>
        <dbReference type="ARBA" id="ARBA00022723"/>
    </source>
</evidence>
<organism evidence="5 6">
    <name type="scientific">Meloidogyne hapla</name>
    <name type="common">Root-knot nematode worm</name>
    <dbReference type="NCBI Taxonomy" id="6305"/>
    <lineage>
        <taxon>Eukaryota</taxon>
        <taxon>Metazoa</taxon>
        <taxon>Ecdysozoa</taxon>
        <taxon>Nematoda</taxon>
        <taxon>Chromadorea</taxon>
        <taxon>Rhabditida</taxon>
        <taxon>Tylenchina</taxon>
        <taxon>Tylenchomorpha</taxon>
        <taxon>Tylenchoidea</taxon>
        <taxon>Meloidogynidae</taxon>
        <taxon>Meloidogyninae</taxon>
        <taxon>Meloidogyne</taxon>
    </lineage>
</organism>
<dbReference type="Gene3D" id="2.20.25.240">
    <property type="match status" value="2"/>
</dbReference>
<dbReference type="AlphaFoldDB" id="A0A1I8BES5"/>
<dbReference type="GO" id="GO:0008270">
    <property type="term" value="F:zinc ion binding"/>
    <property type="evidence" value="ECO:0007669"/>
    <property type="project" value="UniProtKB-KW"/>
</dbReference>
<protein>
    <submittedName>
        <fullName evidence="6">FLYWCH-type domain-containing protein</fullName>
    </submittedName>
</protein>
<evidence type="ECO:0000256" key="3">
    <source>
        <dbReference type="ARBA" id="ARBA00022833"/>
    </source>
</evidence>
<keyword evidence="3" id="KW-0862">Zinc</keyword>
<accession>A0A1I8BES5</accession>
<evidence type="ECO:0000313" key="5">
    <source>
        <dbReference type="Proteomes" id="UP000095281"/>
    </source>
</evidence>
<evidence type="ECO:0000313" key="6">
    <source>
        <dbReference type="WBParaSite" id="MhA1_Contig2049.frz3.gene7"/>
    </source>
</evidence>
<dbReference type="InterPro" id="IPR007588">
    <property type="entry name" value="Znf_FLYWCH"/>
</dbReference>
<evidence type="ECO:0000256" key="2">
    <source>
        <dbReference type="ARBA" id="ARBA00022771"/>
    </source>
</evidence>
<keyword evidence="2" id="KW-0863">Zinc-finger</keyword>
<name>A0A1I8BES5_MELHA</name>